<dbReference type="AlphaFoldDB" id="A0A1U7RPY2"/>
<feature type="compositionally biased region" description="Basic and acidic residues" evidence="8">
    <location>
        <begin position="119"/>
        <end position="139"/>
    </location>
</feature>
<dbReference type="GeneID" id="102378184"/>
<evidence type="ECO:0000313" key="11">
    <source>
        <dbReference type="Proteomes" id="UP000189705"/>
    </source>
</evidence>
<reference evidence="12" key="1">
    <citation type="submission" date="2025-08" db="UniProtKB">
        <authorList>
            <consortium name="RefSeq"/>
        </authorList>
    </citation>
    <scope>IDENTIFICATION</scope>
</reference>
<evidence type="ECO:0000256" key="7">
    <source>
        <dbReference type="PROSITE-ProRule" id="PRU01145"/>
    </source>
</evidence>
<dbReference type="InterPro" id="IPR039999">
    <property type="entry name" value="LYAR"/>
</dbReference>
<dbReference type="Gene3D" id="3.30.1490.490">
    <property type="match status" value="1"/>
</dbReference>
<feature type="region of interest" description="Disordered" evidence="8">
    <location>
        <begin position="109"/>
        <end position="289"/>
    </location>
</feature>
<keyword evidence="6" id="KW-0539">Nucleus</keyword>
<feature type="compositionally biased region" description="Basic and acidic residues" evidence="8">
    <location>
        <begin position="196"/>
        <end position="214"/>
    </location>
</feature>
<protein>
    <submittedName>
        <fullName evidence="12">Cell growth-regulating nucleolar protein isoform X2</fullName>
    </submittedName>
</protein>
<name>A0A1U7RPY2_ALLSI</name>
<dbReference type="GO" id="GO:0005730">
    <property type="term" value="C:nucleolus"/>
    <property type="evidence" value="ECO:0007669"/>
    <property type="project" value="TreeGrafter"/>
</dbReference>
<comment type="subcellular location">
    <subcellularLocation>
        <location evidence="1">Nucleus</location>
    </subcellularLocation>
</comment>
<keyword evidence="4 7" id="KW-0863">Zinc-finger</keyword>
<dbReference type="PANTHER" id="PTHR13100:SF10">
    <property type="entry name" value="CELL GROWTH-REGULATING NUCLEOLAR PROTEIN"/>
    <property type="match status" value="1"/>
</dbReference>
<dbReference type="Proteomes" id="UP000189705">
    <property type="component" value="Unplaced"/>
</dbReference>
<keyword evidence="2" id="KW-0479">Metal-binding</keyword>
<dbReference type="GO" id="GO:0006364">
    <property type="term" value="P:rRNA processing"/>
    <property type="evidence" value="ECO:0007669"/>
    <property type="project" value="TreeGrafter"/>
</dbReference>
<dbReference type="GO" id="GO:0008270">
    <property type="term" value="F:zinc ion binding"/>
    <property type="evidence" value="ECO:0007669"/>
    <property type="project" value="UniProtKB-KW"/>
</dbReference>
<dbReference type="InterPro" id="IPR014898">
    <property type="entry name" value="Znf_C2H2_LYAR"/>
</dbReference>
<evidence type="ECO:0000313" key="12">
    <source>
        <dbReference type="RefSeq" id="XP_006016836.1"/>
    </source>
</evidence>
<keyword evidence="11" id="KW-1185">Reference proteome</keyword>
<keyword evidence="3" id="KW-0677">Repeat</keyword>
<proteinExistence type="predicted"/>
<dbReference type="RefSeq" id="XP_006016836.1">
    <property type="nucleotide sequence ID" value="XM_006016774.3"/>
</dbReference>
<dbReference type="PANTHER" id="PTHR13100">
    <property type="entry name" value="CELL GROWTH-REGULATING NUCLEOLAR PROTEIN LYAR"/>
    <property type="match status" value="1"/>
</dbReference>
<dbReference type="GO" id="GO:0003677">
    <property type="term" value="F:DNA binding"/>
    <property type="evidence" value="ECO:0007669"/>
    <property type="project" value="InterPro"/>
</dbReference>
<evidence type="ECO:0000259" key="9">
    <source>
        <dbReference type="Pfam" id="PF08790"/>
    </source>
</evidence>
<accession>A0A1U7RPY2</accession>
<dbReference type="PROSITE" id="PS51804">
    <property type="entry name" value="ZF_C2HC_LYAR"/>
    <property type="match status" value="2"/>
</dbReference>
<dbReference type="InterPro" id="IPR058719">
    <property type="entry name" value="WHD_LYAR"/>
</dbReference>
<evidence type="ECO:0000259" key="10">
    <source>
        <dbReference type="Pfam" id="PF25879"/>
    </source>
</evidence>
<dbReference type="Pfam" id="PF08790">
    <property type="entry name" value="zf-LYAR"/>
    <property type="match status" value="1"/>
</dbReference>
<dbReference type="Pfam" id="PF25879">
    <property type="entry name" value="WHD_LYAR"/>
    <property type="match status" value="1"/>
</dbReference>
<organism evidence="11 12">
    <name type="scientific">Alligator sinensis</name>
    <name type="common">Chinese alligator</name>
    <dbReference type="NCBI Taxonomy" id="38654"/>
    <lineage>
        <taxon>Eukaryota</taxon>
        <taxon>Metazoa</taxon>
        <taxon>Chordata</taxon>
        <taxon>Craniata</taxon>
        <taxon>Vertebrata</taxon>
        <taxon>Euteleostomi</taxon>
        <taxon>Archelosauria</taxon>
        <taxon>Archosauria</taxon>
        <taxon>Crocodylia</taxon>
        <taxon>Alligatoridae</taxon>
        <taxon>Alligatorinae</taxon>
        <taxon>Alligator</taxon>
    </lineage>
</organism>
<gene>
    <name evidence="12" type="primary">LYAR</name>
</gene>
<feature type="domain" description="Cell growth-regulating nucleolar protein-like winged helix" evidence="10">
    <location>
        <begin position="288"/>
        <end position="360"/>
    </location>
</feature>
<dbReference type="InterPro" id="IPR036236">
    <property type="entry name" value="Znf_C2H2_sf"/>
</dbReference>
<evidence type="ECO:0000256" key="6">
    <source>
        <dbReference type="ARBA" id="ARBA00023242"/>
    </source>
</evidence>
<evidence type="ECO:0000256" key="1">
    <source>
        <dbReference type="ARBA" id="ARBA00004123"/>
    </source>
</evidence>
<dbReference type="FunFam" id="3.30.1490.490:FF:000001">
    <property type="entry name" value="cell growth-regulating nucleolar protein-like"/>
    <property type="match status" value="1"/>
</dbReference>
<evidence type="ECO:0000256" key="8">
    <source>
        <dbReference type="SAM" id="MobiDB-lite"/>
    </source>
</evidence>
<feature type="domain" description="Zinc finger C2H2 LYAR-type" evidence="9">
    <location>
        <begin position="31"/>
        <end position="58"/>
    </location>
</feature>
<dbReference type="GO" id="GO:0000122">
    <property type="term" value="P:negative regulation of transcription by RNA polymerase II"/>
    <property type="evidence" value="ECO:0007669"/>
    <property type="project" value="TreeGrafter"/>
</dbReference>
<evidence type="ECO:0000256" key="4">
    <source>
        <dbReference type="ARBA" id="ARBA00022771"/>
    </source>
</evidence>
<evidence type="ECO:0000256" key="2">
    <source>
        <dbReference type="ARBA" id="ARBA00022723"/>
    </source>
</evidence>
<evidence type="ECO:0000256" key="3">
    <source>
        <dbReference type="ARBA" id="ARBA00022737"/>
    </source>
</evidence>
<keyword evidence="5" id="KW-0862">Zinc</keyword>
<dbReference type="SUPFAM" id="SSF57667">
    <property type="entry name" value="beta-beta-alpha zinc fingers"/>
    <property type="match status" value="2"/>
</dbReference>
<sequence length="361" mass="42010">MVVFTCNACGESVKKGQVEKHVNICRRCQCLSCMDCGKDFWGDDYKNHVKCISEDQKYGGKGYDAKTNKGDVKQQEWIQKIQEVMKKTNINPKVRNILEQIRAYDNIPRKKVKFQKGTNQKEQEKPEQKTGSKSAKSEVHPTPIGEDETSVDKSEKKKSKKERKEERQKNKKKEKKEMRLENQQNLEMKKSKKSKKENVDMEHKSEETSKIEEKKKKRKRNNTSKLEINGNGYQNEEEVMEPNVKKQKLKHVDDEPFTTKGKKNTNISEAMEYEESEETNKESGNAHKGKFNWKGTIKAILSQAPDNEISIKKLRKKVLAQYHAVAGEHHKTQEDLLVIFNKKVNNNPKFKVLKEKVKLLK</sequence>
<evidence type="ECO:0000256" key="5">
    <source>
        <dbReference type="ARBA" id="ARBA00022833"/>
    </source>
</evidence>
<dbReference type="CTD" id="55646"/>